<proteinExistence type="predicted"/>
<keyword evidence="2" id="KW-1185">Reference proteome</keyword>
<dbReference type="AlphaFoldDB" id="A0A343TI85"/>
<evidence type="ECO:0000313" key="1">
    <source>
        <dbReference type="EMBL" id="AUX08807.1"/>
    </source>
</evidence>
<protein>
    <submittedName>
        <fullName evidence="1">Uncharacterized protein</fullName>
    </submittedName>
</protein>
<dbReference type="KEGG" id="hdf:AArcSl_1174"/>
<sequence length="54" mass="5876">MAPGSVIRASVASLCSRLRRSRFRDTLSVRVSLPFVRCARLAGLESLLPVPVAH</sequence>
<accession>A0A343TI85</accession>
<evidence type="ECO:0000313" key="2">
    <source>
        <dbReference type="Proteomes" id="UP000263012"/>
    </source>
</evidence>
<reference evidence="2" key="1">
    <citation type="submission" date="2017-11" db="EMBL/GenBank/DDBJ databases">
        <title>Phenotypic and genomic properties of facultatively anaerobic sulfur-reducing natronoarchaea from hypersaline soda lakes.</title>
        <authorList>
            <person name="Sorokin D.Y."/>
            <person name="Kublanov I.V."/>
            <person name="Roman P."/>
            <person name="Sinninghe Damste J.S."/>
            <person name="Golyshin P.N."/>
            <person name="Rojo D."/>
            <person name="Ciordia S."/>
            <person name="Mena M.D.C."/>
            <person name="Ferrer M."/>
            <person name="Messina E."/>
            <person name="Smedile F."/>
            <person name="La Spada G."/>
            <person name="La Cono V."/>
            <person name="Yakimov M.M."/>
        </authorList>
    </citation>
    <scope>NUCLEOTIDE SEQUENCE [LARGE SCALE GENOMIC DNA]</scope>
    <source>
        <strain evidence="2">AArc-Sl</strain>
    </source>
</reference>
<dbReference type="Proteomes" id="UP000263012">
    <property type="component" value="Chromosome"/>
</dbReference>
<dbReference type="EMBL" id="CP025066">
    <property type="protein sequence ID" value="AUX08807.1"/>
    <property type="molecule type" value="Genomic_DNA"/>
</dbReference>
<organism evidence="1 2">
    <name type="scientific">Halalkaliarchaeum desulfuricum</name>
    <dbReference type="NCBI Taxonomy" id="2055893"/>
    <lineage>
        <taxon>Archaea</taxon>
        <taxon>Methanobacteriati</taxon>
        <taxon>Methanobacteriota</taxon>
        <taxon>Stenosarchaea group</taxon>
        <taxon>Halobacteria</taxon>
        <taxon>Halobacteriales</taxon>
        <taxon>Haloferacaceae</taxon>
        <taxon>Halalkaliarchaeum</taxon>
    </lineage>
</organism>
<name>A0A343TI85_9EURY</name>
<gene>
    <name evidence="1" type="ORF">AArcSl_1174</name>
</gene>